<evidence type="ECO:0000256" key="6">
    <source>
        <dbReference type="ARBA" id="ARBA00022729"/>
    </source>
</evidence>
<feature type="binding site" evidence="13">
    <location>
        <position position="116"/>
    </location>
    <ligand>
        <name>Cu(2+)</name>
        <dbReference type="ChEBI" id="CHEBI:29036"/>
        <label>1</label>
        <note>catalytic</note>
    </ligand>
</feature>
<keyword evidence="18" id="KW-1185">Reference proteome</keyword>
<evidence type="ECO:0000256" key="8">
    <source>
        <dbReference type="ARBA" id="ARBA00023008"/>
    </source>
</evidence>
<keyword evidence="10 14" id="KW-1015">Disulfide bond</keyword>
<dbReference type="GO" id="GO:0005576">
    <property type="term" value="C:extracellular region"/>
    <property type="evidence" value="ECO:0007669"/>
    <property type="project" value="UniProtKB-SubCell"/>
</dbReference>
<dbReference type="FunFam" id="2.60.120.230:FF:000002">
    <property type="entry name" value="Peptidyl-glycine alpha-amidating monooxygenase B"/>
    <property type="match status" value="1"/>
</dbReference>
<comment type="similarity">
    <text evidence="2">Belongs to the copper type II ascorbate-dependent monooxygenase family.</text>
</comment>
<feature type="disulfide bond" evidence="14">
    <location>
        <begin position="47"/>
        <end position="75"/>
    </location>
</feature>
<comment type="cofactor">
    <cofactor evidence="13">
        <name>Cu(2+)</name>
        <dbReference type="ChEBI" id="CHEBI:29036"/>
    </cofactor>
    <text evidence="13">Binds 2 Cu(2+) ions per subunit.</text>
</comment>
<dbReference type="InterPro" id="IPR036939">
    <property type="entry name" value="Cu2_ascorb_mOase_N_sf"/>
</dbReference>
<evidence type="ECO:0000259" key="15">
    <source>
        <dbReference type="Pfam" id="PF01082"/>
    </source>
</evidence>
<dbReference type="InterPro" id="IPR014783">
    <property type="entry name" value="Cu2_ascorb_mOase_CS-2"/>
</dbReference>
<dbReference type="AlphaFoldDB" id="A0A553PPK0"/>
<dbReference type="Gene3D" id="2.60.120.230">
    <property type="match status" value="1"/>
</dbReference>
<dbReference type="PANTHER" id="PTHR10680:SF14">
    <property type="entry name" value="PEPTIDYL-GLYCINE ALPHA-AMIDATING MONOOXYGENASE"/>
    <property type="match status" value="1"/>
</dbReference>
<evidence type="ECO:0000256" key="9">
    <source>
        <dbReference type="ARBA" id="ARBA00023033"/>
    </source>
</evidence>
<dbReference type="GO" id="GO:0006518">
    <property type="term" value="P:peptide metabolic process"/>
    <property type="evidence" value="ECO:0007669"/>
    <property type="project" value="InterPro"/>
</dbReference>
<dbReference type="InterPro" id="IPR000720">
    <property type="entry name" value="PHM/PAL"/>
</dbReference>
<dbReference type="EC" id="1.14.17.3" evidence="3"/>
<dbReference type="InterPro" id="IPR024548">
    <property type="entry name" value="Cu2_monoox_C"/>
</dbReference>
<dbReference type="FunFam" id="2.60.120.310:FF:000005">
    <property type="entry name" value="Peptidylglycine alpha-hydroxylating monooxygenase"/>
    <property type="match status" value="1"/>
</dbReference>
<feature type="binding site" evidence="13">
    <location>
        <position position="184"/>
    </location>
    <ligand>
        <name>Cu(2+)</name>
        <dbReference type="ChEBI" id="CHEBI:29036"/>
        <label>1</label>
        <note>catalytic</note>
    </ligand>
</feature>
<dbReference type="PRINTS" id="PR00790">
    <property type="entry name" value="PAMONOXGNASE"/>
</dbReference>
<dbReference type="SUPFAM" id="SSF49742">
    <property type="entry name" value="PHM/PNGase F"/>
    <property type="match status" value="2"/>
</dbReference>
<dbReference type="Gene3D" id="2.60.120.310">
    <property type="entry name" value="Copper type II, ascorbate-dependent monooxygenase, N-terminal domain"/>
    <property type="match status" value="1"/>
</dbReference>
<keyword evidence="5 13" id="KW-0479">Metal-binding</keyword>
<evidence type="ECO:0000256" key="14">
    <source>
        <dbReference type="PIRSR" id="PIRSR600720-3"/>
    </source>
</evidence>
<feature type="disulfide bond" evidence="14">
    <location>
        <begin position="168"/>
        <end position="277"/>
    </location>
</feature>
<dbReference type="EMBL" id="VCGU01000002">
    <property type="protein sequence ID" value="TRY79596.1"/>
    <property type="molecule type" value="Genomic_DNA"/>
</dbReference>
<feature type="domain" description="Copper type II ascorbate-dependent monooxygenase C-terminal" evidence="16">
    <location>
        <begin position="144"/>
        <end position="286"/>
    </location>
</feature>
<evidence type="ECO:0000256" key="2">
    <source>
        <dbReference type="ARBA" id="ARBA00010676"/>
    </source>
</evidence>
<evidence type="ECO:0000256" key="11">
    <source>
        <dbReference type="ARBA" id="ARBA00023180"/>
    </source>
</evidence>
<dbReference type="GO" id="GO:0004504">
    <property type="term" value="F:peptidylglycine monooxygenase activity"/>
    <property type="evidence" value="ECO:0007669"/>
    <property type="project" value="UniProtKB-EC"/>
</dbReference>
<dbReference type="InterPro" id="IPR008977">
    <property type="entry name" value="PHM/PNGase_F_dom_sf"/>
</dbReference>
<comment type="caution">
    <text evidence="17">The sequence shown here is derived from an EMBL/GenBank/DDBJ whole genome shotgun (WGS) entry which is preliminary data.</text>
</comment>
<feature type="binding site" evidence="13">
    <location>
        <position position="257"/>
    </location>
    <ligand>
        <name>Cu(2+)</name>
        <dbReference type="ChEBI" id="CHEBI:29036"/>
        <label>1</label>
        <note>catalytic</note>
    </ligand>
</feature>
<dbReference type="InterPro" id="IPR014784">
    <property type="entry name" value="Cu2_ascorb_mOase-like_C"/>
</dbReference>
<dbReference type="GO" id="GO:0016020">
    <property type="term" value="C:membrane"/>
    <property type="evidence" value="ECO:0007669"/>
    <property type="project" value="InterPro"/>
</dbReference>
<comment type="catalytic activity">
    <reaction evidence="12">
        <text>a [peptide]-C-terminal glycine + 2 L-ascorbate + O2 = a [peptide]-C-terminal (2S)-2-hydroxyglycine + 2 monodehydro-L-ascorbate radical + H2O</text>
        <dbReference type="Rhea" id="RHEA:21452"/>
        <dbReference type="Rhea" id="RHEA-COMP:13486"/>
        <dbReference type="Rhea" id="RHEA-COMP:15321"/>
        <dbReference type="ChEBI" id="CHEBI:15377"/>
        <dbReference type="ChEBI" id="CHEBI:15379"/>
        <dbReference type="ChEBI" id="CHEBI:38290"/>
        <dbReference type="ChEBI" id="CHEBI:59513"/>
        <dbReference type="ChEBI" id="CHEBI:137000"/>
        <dbReference type="ChEBI" id="CHEBI:142768"/>
        <dbReference type="EC" id="1.14.17.3"/>
    </reaction>
</comment>
<evidence type="ECO:0000256" key="12">
    <source>
        <dbReference type="ARBA" id="ARBA00048431"/>
    </source>
</evidence>
<evidence type="ECO:0000259" key="16">
    <source>
        <dbReference type="Pfam" id="PF03712"/>
    </source>
</evidence>
<evidence type="ECO:0000256" key="7">
    <source>
        <dbReference type="ARBA" id="ARBA00023002"/>
    </source>
</evidence>
<dbReference type="GO" id="GO:0005507">
    <property type="term" value="F:copper ion binding"/>
    <property type="evidence" value="ECO:0007669"/>
    <property type="project" value="InterPro"/>
</dbReference>
<accession>A0A553PPK0</accession>
<dbReference type="OMA" id="PELYLCT"/>
<keyword evidence="11" id="KW-0325">Glycoprotein</keyword>
<feature type="binding site" evidence="13">
    <location>
        <position position="40"/>
    </location>
    <ligand>
        <name>Cu(2+)</name>
        <dbReference type="ChEBI" id="CHEBI:29036"/>
        <label>1</label>
        <note>catalytic</note>
    </ligand>
</feature>
<evidence type="ECO:0000256" key="10">
    <source>
        <dbReference type="ARBA" id="ARBA00023157"/>
    </source>
</evidence>
<keyword evidence="8 13" id="KW-0186">Copper</keyword>
<dbReference type="PROSITE" id="PS00085">
    <property type="entry name" value="CU2_MONOOXYGENASE_2"/>
    <property type="match status" value="1"/>
</dbReference>
<keyword evidence="7" id="KW-0560">Oxidoreductase</keyword>
<feature type="binding site" evidence="13">
    <location>
        <position position="41"/>
    </location>
    <ligand>
        <name>Cu(2+)</name>
        <dbReference type="ChEBI" id="CHEBI:29036"/>
        <label>1</label>
        <note>catalytic</note>
    </ligand>
</feature>
<evidence type="ECO:0000313" key="17">
    <source>
        <dbReference type="EMBL" id="TRY79596.1"/>
    </source>
</evidence>
<dbReference type="Pfam" id="PF01082">
    <property type="entry name" value="Cu2_monooxygen"/>
    <property type="match status" value="1"/>
</dbReference>
<dbReference type="Pfam" id="PF03712">
    <property type="entry name" value="Cu2_monoox_C"/>
    <property type="match status" value="1"/>
</dbReference>
<dbReference type="Proteomes" id="UP000318571">
    <property type="component" value="Chromosome 6"/>
</dbReference>
<feature type="binding site" evidence="13">
    <location>
        <position position="186"/>
    </location>
    <ligand>
        <name>Cu(2+)</name>
        <dbReference type="ChEBI" id="CHEBI:29036"/>
        <label>1</label>
        <note>catalytic</note>
    </ligand>
</feature>
<evidence type="ECO:0000256" key="1">
    <source>
        <dbReference type="ARBA" id="ARBA00004613"/>
    </source>
</evidence>
<organism evidence="17 18">
    <name type="scientific">Tigriopus californicus</name>
    <name type="common">Marine copepod</name>
    <dbReference type="NCBI Taxonomy" id="6832"/>
    <lineage>
        <taxon>Eukaryota</taxon>
        <taxon>Metazoa</taxon>
        <taxon>Ecdysozoa</taxon>
        <taxon>Arthropoda</taxon>
        <taxon>Crustacea</taxon>
        <taxon>Multicrustacea</taxon>
        <taxon>Hexanauplia</taxon>
        <taxon>Copepoda</taxon>
        <taxon>Harpacticoida</taxon>
        <taxon>Harpacticidae</taxon>
        <taxon>Tigriopus</taxon>
    </lineage>
</organism>
<evidence type="ECO:0000256" key="5">
    <source>
        <dbReference type="ARBA" id="ARBA00022723"/>
    </source>
</evidence>
<comment type="subcellular location">
    <subcellularLocation>
        <location evidence="1">Secreted</location>
    </subcellularLocation>
</comment>
<feature type="domain" description="Copper type II ascorbate-dependent monooxygenase N-terminal" evidence="15">
    <location>
        <begin position="4"/>
        <end position="121"/>
    </location>
</feature>
<dbReference type="InterPro" id="IPR000323">
    <property type="entry name" value="Cu2_ascorb_mOase_N"/>
</dbReference>
<evidence type="ECO:0000256" key="3">
    <source>
        <dbReference type="ARBA" id="ARBA00012689"/>
    </source>
</evidence>
<evidence type="ECO:0000256" key="13">
    <source>
        <dbReference type="PIRSR" id="PIRSR600720-2"/>
    </source>
</evidence>
<feature type="disulfide bond" evidence="14">
    <location>
        <begin position="237"/>
        <end position="258"/>
    </location>
</feature>
<dbReference type="PANTHER" id="PTHR10680">
    <property type="entry name" value="PEPTIDYL-GLYCINE ALPHA-AMIDATING MONOOXYGENASE"/>
    <property type="match status" value="1"/>
</dbReference>
<name>A0A553PPK0_TIGCA</name>
<gene>
    <name evidence="17" type="ORF">TCAL_05908</name>
</gene>
<keyword evidence="9" id="KW-0503">Monooxygenase</keyword>
<proteinExistence type="inferred from homology"/>
<feature type="disulfide bond" evidence="14">
    <location>
        <begin position="14"/>
        <end position="59"/>
    </location>
</feature>
<protein>
    <recommendedName>
        <fullName evidence="3">peptidylglycine monooxygenase</fullName>
        <ecNumber evidence="3">1.14.17.3</ecNumber>
    </recommendedName>
</protein>
<keyword evidence="6" id="KW-0732">Signal</keyword>
<evidence type="ECO:0000256" key="4">
    <source>
        <dbReference type="ARBA" id="ARBA00022525"/>
    </source>
</evidence>
<sequence length="307" mass="34000">MPRVLPENEESYLCTPLRINEDQSYFITGFNPNVSTHVAHHMLIYGCEEPGSMDPIWNCGEMAAKQPGVVSEQPCKSKPNIIYAWAHEAPKLDLPKDVGFRIGKDSSIKYLVLQVHYGKLDNLPSSGDDSGVFLQFTEKPQPKVAGVLLLGTGGLAPPHSTTFFETACEIDDPRVIHPFAYRVHTHALGKVVSGWRVQGKSKWDLIGKKNPQQPQMFYPVEHEENVLTTGDVIAARCTMVNSRDETVYIGSTNNDEMCNFYLMYWVDGGEPISPNTCFTPGPPNWSWGGWAMGAGLENIPDEAASTL</sequence>
<evidence type="ECO:0000313" key="18">
    <source>
        <dbReference type="Proteomes" id="UP000318571"/>
    </source>
</evidence>
<keyword evidence="4" id="KW-0964">Secreted</keyword>
<reference evidence="17 18" key="1">
    <citation type="journal article" date="2018" name="Nat. Ecol. Evol.">
        <title>Genomic signatures of mitonuclear coevolution across populations of Tigriopus californicus.</title>
        <authorList>
            <person name="Barreto F.S."/>
            <person name="Watson E.T."/>
            <person name="Lima T.G."/>
            <person name="Willett C.S."/>
            <person name="Edmands S."/>
            <person name="Li W."/>
            <person name="Burton R.S."/>
        </authorList>
    </citation>
    <scope>NUCLEOTIDE SEQUENCE [LARGE SCALE GENOMIC DNA]</scope>
    <source>
        <strain evidence="17 18">San Diego</strain>
    </source>
</reference>